<dbReference type="Pfam" id="PF00227">
    <property type="entry name" value="Proteasome"/>
    <property type="match status" value="1"/>
</dbReference>
<dbReference type="PRINTS" id="PR00141">
    <property type="entry name" value="PROTEASOME"/>
</dbReference>
<keyword evidence="11" id="KW-1185">Reference proteome</keyword>
<evidence type="ECO:0000313" key="11">
    <source>
        <dbReference type="Proteomes" id="UP000198341"/>
    </source>
</evidence>
<dbReference type="PANTHER" id="PTHR32194:SF0">
    <property type="entry name" value="ATP-DEPENDENT PROTEASE SUBUNIT HSLV"/>
    <property type="match status" value="1"/>
</dbReference>
<dbReference type="InterPro" id="IPR001353">
    <property type="entry name" value="Proteasome_sua/b"/>
</dbReference>
<evidence type="ECO:0000256" key="2">
    <source>
        <dbReference type="ARBA" id="ARBA00004123"/>
    </source>
</evidence>
<accession>K8EIG3</accession>
<dbReference type="AlphaFoldDB" id="K8EIG3"/>
<dbReference type="GO" id="GO:0051603">
    <property type="term" value="P:proteolysis involved in protein catabolic process"/>
    <property type="evidence" value="ECO:0007669"/>
    <property type="project" value="InterPro"/>
</dbReference>
<evidence type="ECO:0000256" key="7">
    <source>
        <dbReference type="ARBA" id="ARBA00022801"/>
    </source>
</evidence>
<feature type="active site" description="Nucleophile" evidence="9">
    <location>
        <position position="15"/>
    </location>
</feature>
<dbReference type="EMBL" id="FO082271">
    <property type="protein sequence ID" value="CCO17947.1"/>
    <property type="molecule type" value="Genomic_DNA"/>
</dbReference>
<dbReference type="SUPFAM" id="SSF56235">
    <property type="entry name" value="N-terminal nucleophile aminohydrolases (Ntn hydrolases)"/>
    <property type="match status" value="1"/>
</dbReference>
<evidence type="ECO:0000256" key="6">
    <source>
        <dbReference type="ARBA" id="ARBA00022698"/>
    </source>
</evidence>
<dbReference type="InterPro" id="IPR000243">
    <property type="entry name" value="Pept_T1A_subB"/>
</dbReference>
<dbReference type="EC" id="3.4.25.1" evidence="3"/>
<dbReference type="GO" id="GO:0005634">
    <property type="term" value="C:nucleus"/>
    <property type="evidence" value="ECO:0007669"/>
    <property type="project" value="UniProtKB-SubCell"/>
</dbReference>
<dbReference type="Gene3D" id="3.60.20.10">
    <property type="entry name" value="Glutamine Phosphoribosylpyrophosphate, subunit 1, domain 1"/>
    <property type="match status" value="1"/>
</dbReference>
<dbReference type="InterPro" id="IPR029055">
    <property type="entry name" value="Ntn_hydrolases_N"/>
</dbReference>
<dbReference type="GO" id="GO:0004298">
    <property type="term" value="F:threonine-type endopeptidase activity"/>
    <property type="evidence" value="ECO:0007669"/>
    <property type="project" value="UniProtKB-KW"/>
</dbReference>
<protein>
    <recommendedName>
        <fullName evidence="3">proteasome endopeptidase complex</fullName>
        <ecNumber evidence="3">3.4.25.1</ecNumber>
    </recommendedName>
</protein>
<keyword evidence="5" id="KW-0645">Protease</keyword>
<evidence type="ECO:0000256" key="3">
    <source>
        <dbReference type="ARBA" id="ARBA00012039"/>
    </source>
</evidence>
<dbReference type="GeneID" id="19014146"/>
<keyword evidence="6" id="KW-0888">Threonine protease</keyword>
<dbReference type="InterPro" id="IPR023333">
    <property type="entry name" value="Proteasome_suB-type"/>
</dbReference>
<keyword evidence="8" id="KW-0647">Proteasome</keyword>
<proteinExistence type="predicted"/>
<dbReference type="KEGG" id="bpg:Bathy08g01670"/>
<dbReference type="RefSeq" id="XP_007511826.1">
    <property type="nucleotide sequence ID" value="XM_007511764.1"/>
</dbReference>
<dbReference type="eggNOG" id="KOG0174">
    <property type="taxonomic scope" value="Eukaryota"/>
</dbReference>
<gene>
    <name evidence="10" type="ORF">Bathy08g01670</name>
</gene>
<evidence type="ECO:0000256" key="1">
    <source>
        <dbReference type="ARBA" id="ARBA00001198"/>
    </source>
</evidence>
<dbReference type="Proteomes" id="UP000198341">
    <property type="component" value="Chromosome 8"/>
</dbReference>
<evidence type="ECO:0000256" key="8">
    <source>
        <dbReference type="ARBA" id="ARBA00022942"/>
    </source>
</evidence>
<evidence type="ECO:0000256" key="5">
    <source>
        <dbReference type="ARBA" id="ARBA00022670"/>
    </source>
</evidence>
<evidence type="ECO:0000256" key="9">
    <source>
        <dbReference type="PIRSR" id="PIRSR600243-1"/>
    </source>
</evidence>
<dbReference type="PANTHER" id="PTHR32194">
    <property type="entry name" value="METALLOPROTEASE TLDD"/>
    <property type="match status" value="1"/>
</dbReference>
<dbReference type="GO" id="GO:0019774">
    <property type="term" value="C:proteasome core complex, beta-subunit complex"/>
    <property type="evidence" value="ECO:0007669"/>
    <property type="project" value="UniProtKB-ARBA"/>
</dbReference>
<comment type="subcellular location">
    <subcellularLocation>
        <location evidence="2">Nucleus</location>
    </subcellularLocation>
</comment>
<evidence type="ECO:0000313" key="10">
    <source>
        <dbReference type="EMBL" id="CCO17947.1"/>
    </source>
</evidence>
<comment type="catalytic activity">
    <reaction evidence="1">
        <text>Cleavage of peptide bonds with very broad specificity.</text>
        <dbReference type="EC" id="3.4.25.1"/>
    </reaction>
</comment>
<name>K8EIG3_9CHLO</name>
<sequence>MESINRAQEAPKTGTTIVACEYAGGIVIGADTRVSTGTYISNRASDKMCNLTENVVMARSGSAADTEAVAGFVRHHCAQREIELAHGETMEVKQVARILTKINYENKNANNGTGLGCYAIAAGWDEKFGAQVYSCTAGGNMIKTSWTTDGSGSTYIWGFLDSEFKERMTREECEKYVLKALTLAMAVDSSSGGCARLCTVNKDGCFRRFIKGDELERQLGEIHFKSGGGLGKGVVYGEKSGGVAI</sequence>
<dbReference type="OrthoDB" id="7854943at2759"/>
<dbReference type="GO" id="GO:0005737">
    <property type="term" value="C:cytoplasm"/>
    <property type="evidence" value="ECO:0007669"/>
    <property type="project" value="TreeGrafter"/>
</dbReference>
<evidence type="ECO:0000256" key="4">
    <source>
        <dbReference type="ARBA" id="ARBA00022490"/>
    </source>
</evidence>
<reference evidence="10 11" key="1">
    <citation type="submission" date="2011-10" db="EMBL/GenBank/DDBJ databases">
        <authorList>
            <person name="Genoscope - CEA"/>
        </authorList>
    </citation>
    <scope>NUCLEOTIDE SEQUENCE [LARGE SCALE GENOMIC DNA]</scope>
    <source>
        <strain evidence="10 11">RCC 1105</strain>
    </source>
</reference>
<keyword evidence="4" id="KW-0963">Cytoplasm</keyword>
<organism evidence="10 11">
    <name type="scientific">Bathycoccus prasinos</name>
    <dbReference type="NCBI Taxonomy" id="41875"/>
    <lineage>
        <taxon>Eukaryota</taxon>
        <taxon>Viridiplantae</taxon>
        <taxon>Chlorophyta</taxon>
        <taxon>Mamiellophyceae</taxon>
        <taxon>Mamiellales</taxon>
        <taxon>Bathycoccaceae</taxon>
        <taxon>Bathycoccus</taxon>
    </lineage>
</organism>
<keyword evidence="7" id="KW-0378">Hydrolase</keyword>
<dbReference type="STRING" id="41875.K8EIG3"/>